<dbReference type="EMBL" id="CP003345">
    <property type="protein sequence ID" value="AFM05476.1"/>
    <property type="molecule type" value="Genomic_DNA"/>
</dbReference>
<reference evidence="2" key="1">
    <citation type="submission" date="2012-06" db="EMBL/GenBank/DDBJ databases">
        <title>The complete genome of Flexibacter litoralis DSM 6794.</title>
        <authorList>
            <person name="Lucas S."/>
            <person name="Copeland A."/>
            <person name="Lapidus A."/>
            <person name="Glavina del Rio T."/>
            <person name="Dalin E."/>
            <person name="Tice H."/>
            <person name="Bruce D."/>
            <person name="Goodwin L."/>
            <person name="Pitluck S."/>
            <person name="Peters L."/>
            <person name="Ovchinnikova G."/>
            <person name="Lu M."/>
            <person name="Kyrpides N."/>
            <person name="Mavromatis K."/>
            <person name="Ivanova N."/>
            <person name="Brettin T."/>
            <person name="Detter J.C."/>
            <person name="Han C."/>
            <person name="Larimer F."/>
            <person name="Land M."/>
            <person name="Hauser L."/>
            <person name="Markowitz V."/>
            <person name="Cheng J.-F."/>
            <person name="Hugenholtz P."/>
            <person name="Woyke T."/>
            <person name="Wu D."/>
            <person name="Spring S."/>
            <person name="Lang E."/>
            <person name="Kopitz M."/>
            <person name="Brambilla E."/>
            <person name="Klenk H.-P."/>
            <person name="Eisen J.A."/>
        </authorList>
    </citation>
    <scope>NUCLEOTIDE SEQUENCE [LARGE SCALE GENOMIC DNA]</scope>
    <source>
        <strain evidence="2">ATCC 23117 / DSM 6794 / NBRC 15988 / NCIMB 1366 / Sio-4</strain>
    </source>
</reference>
<keyword evidence="2" id="KW-1185">Reference proteome</keyword>
<evidence type="ECO:0000313" key="1">
    <source>
        <dbReference type="EMBL" id="AFM05476.1"/>
    </source>
</evidence>
<dbReference type="KEGG" id="fli:Fleli_3139"/>
<proteinExistence type="predicted"/>
<evidence type="ECO:0000313" key="2">
    <source>
        <dbReference type="Proteomes" id="UP000006054"/>
    </source>
</evidence>
<dbReference type="HOGENOM" id="CLU_1178810_0_0_10"/>
<accession>I4ANE1</accession>
<protein>
    <submittedName>
        <fullName evidence="1">Uncharacterized protein</fullName>
    </submittedName>
</protein>
<name>I4ANE1_BERLS</name>
<dbReference type="Proteomes" id="UP000006054">
    <property type="component" value="Chromosome"/>
</dbReference>
<dbReference type="AlphaFoldDB" id="I4ANE1"/>
<organism evidence="1 2">
    <name type="scientific">Bernardetia litoralis (strain ATCC 23117 / DSM 6794 / NBRC 15988 / NCIMB 1366 / Fx l1 / Sio-4)</name>
    <name type="common">Flexibacter litoralis</name>
    <dbReference type="NCBI Taxonomy" id="880071"/>
    <lineage>
        <taxon>Bacteria</taxon>
        <taxon>Pseudomonadati</taxon>
        <taxon>Bacteroidota</taxon>
        <taxon>Cytophagia</taxon>
        <taxon>Cytophagales</taxon>
        <taxon>Bernardetiaceae</taxon>
        <taxon>Bernardetia</taxon>
    </lineage>
</organism>
<sequence>MEIRRIKNIITIIFCVVSYCMNTYCYSQYKIDTLHLSTKTSYLDSAYLAMKQGKIKATIESSGSRVYFNVENSTTHFSNIFFFRKIGNCACVIVDQNYMKPNNEVEIFSLKRDSTIWISNIDSLKEVITVQSKSHELLFLKIINKSAGEDSYYYDIVVIDRNTCEVYNSGFMLKTVAWKDLNDHTMVVYEECNISLYTKDGNLFVDRFCSKSKRYKEKQTFIFSETLHKFIEYSP</sequence>
<gene>
    <name evidence="1" type="ordered locus">Fleli_3139</name>
</gene>